<evidence type="ECO:0000256" key="2">
    <source>
        <dbReference type="ARBA" id="ARBA00006464"/>
    </source>
</evidence>
<dbReference type="NCBIfam" id="TIGR03025">
    <property type="entry name" value="EPS_sugtrans"/>
    <property type="match status" value="1"/>
</dbReference>
<keyword evidence="3 9" id="KW-0808">Transferase</keyword>
<evidence type="ECO:0000256" key="6">
    <source>
        <dbReference type="ARBA" id="ARBA00023136"/>
    </source>
</evidence>
<dbReference type="InterPro" id="IPR017475">
    <property type="entry name" value="EPS_sugar_tfrase"/>
</dbReference>
<protein>
    <submittedName>
        <fullName evidence="9">Sugar transferase</fullName>
        <ecNumber evidence="9">2.7.8.-</ecNumber>
    </submittedName>
</protein>
<evidence type="ECO:0000256" key="7">
    <source>
        <dbReference type="SAM" id="Phobius"/>
    </source>
</evidence>
<evidence type="ECO:0000259" key="8">
    <source>
        <dbReference type="Pfam" id="PF02397"/>
    </source>
</evidence>
<evidence type="ECO:0000256" key="1">
    <source>
        <dbReference type="ARBA" id="ARBA00004141"/>
    </source>
</evidence>
<dbReference type="GO" id="GO:0016740">
    <property type="term" value="F:transferase activity"/>
    <property type="evidence" value="ECO:0007669"/>
    <property type="project" value="UniProtKB-KW"/>
</dbReference>
<gene>
    <name evidence="9" type="ORF">SH580_06635</name>
</gene>
<dbReference type="PANTHER" id="PTHR30576:SF0">
    <property type="entry name" value="UNDECAPRENYL-PHOSPHATE N-ACETYLGALACTOSAMINYL 1-PHOSPHATE TRANSFERASE-RELATED"/>
    <property type="match status" value="1"/>
</dbReference>
<organism evidence="9 10">
    <name type="scientific">Coraliomargarita algicola</name>
    <dbReference type="NCBI Taxonomy" id="3092156"/>
    <lineage>
        <taxon>Bacteria</taxon>
        <taxon>Pseudomonadati</taxon>
        <taxon>Verrucomicrobiota</taxon>
        <taxon>Opitutia</taxon>
        <taxon>Puniceicoccales</taxon>
        <taxon>Coraliomargaritaceae</taxon>
        <taxon>Coraliomargarita</taxon>
    </lineage>
</organism>
<evidence type="ECO:0000313" key="10">
    <source>
        <dbReference type="Proteomes" id="UP001324993"/>
    </source>
</evidence>
<sequence length="291" mass="33998">MSFSKTRALARTPRYPARIYRGSKIKDIERLLQSGRHDTLILAESNLPAKTMLRIQEICGREMIDFMVIPDFVHTLNACLRIESFAGLPMLTQGQREISRTFNALIKRSFDIIGAVMGLLAFTPVIAYFCWRVYRESPGAVFYRQVRLGENGRPFEIIKIRSMRLDAEKQTGAKWCTQDDPRRLSVGTFMRKYNIDELPQFWNVLKGDMSLVGPRPERPELIENFKHEISFYNIRHIVKPGITGWAQINGWRGDTSLQSRIACDLEYIERWNFWFDIYICLRTLRSNKNAY</sequence>
<evidence type="ECO:0000256" key="3">
    <source>
        <dbReference type="ARBA" id="ARBA00022679"/>
    </source>
</evidence>
<name>A0ABZ0RWK3_9BACT</name>
<dbReference type="EC" id="2.7.8.-" evidence="9"/>
<reference evidence="9 10" key="1">
    <citation type="submission" date="2023-11" db="EMBL/GenBank/DDBJ databases">
        <title>Coraliomargarita sp. nov., isolated from marine algae.</title>
        <authorList>
            <person name="Lee J.K."/>
            <person name="Baek J.H."/>
            <person name="Kim J.M."/>
            <person name="Choi D.G."/>
            <person name="Jeon C.O."/>
        </authorList>
    </citation>
    <scope>NUCLEOTIDE SEQUENCE [LARGE SCALE GENOMIC DNA]</scope>
    <source>
        <strain evidence="9 10">J2-16</strain>
    </source>
</reference>
<dbReference type="Proteomes" id="UP001324993">
    <property type="component" value="Chromosome"/>
</dbReference>
<comment type="similarity">
    <text evidence="2">Belongs to the bacterial sugar transferase family.</text>
</comment>
<comment type="subcellular location">
    <subcellularLocation>
        <location evidence="1">Membrane</location>
        <topology evidence="1">Multi-pass membrane protein</topology>
    </subcellularLocation>
</comment>
<dbReference type="PANTHER" id="PTHR30576">
    <property type="entry name" value="COLANIC BIOSYNTHESIS UDP-GLUCOSE LIPID CARRIER TRANSFERASE"/>
    <property type="match status" value="1"/>
</dbReference>
<accession>A0ABZ0RWK3</accession>
<proteinExistence type="inferred from homology"/>
<feature type="transmembrane region" description="Helical" evidence="7">
    <location>
        <begin position="110"/>
        <end position="134"/>
    </location>
</feature>
<keyword evidence="5 7" id="KW-1133">Transmembrane helix</keyword>
<keyword evidence="4 7" id="KW-0812">Transmembrane</keyword>
<dbReference type="EMBL" id="CP138858">
    <property type="protein sequence ID" value="WPJ97384.1"/>
    <property type="molecule type" value="Genomic_DNA"/>
</dbReference>
<evidence type="ECO:0000256" key="5">
    <source>
        <dbReference type="ARBA" id="ARBA00022989"/>
    </source>
</evidence>
<dbReference type="RefSeq" id="WP_319834228.1">
    <property type="nucleotide sequence ID" value="NZ_CP138858.1"/>
</dbReference>
<keyword evidence="10" id="KW-1185">Reference proteome</keyword>
<evidence type="ECO:0000313" key="9">
    <source>
        <dbReference type="EMBL" id="WPJ97384.1"/>
    </source>
</evidence>
<dbReference type="InterPro" id="IPR003362">
    <property type="entry name" value="Bact_transf"/>
</dbReference>
<feature type="domain" description="Bacterial sugar transferase" evidence="8">
    <location>
        <begin position="107"/>
        <end position="285"/>
    </location>
</feature>
<dbReference type="Pfam" id="PF02397">
    <property type="entry name" value="Bac_transf"/>
    <property type="match status" value="1"/>
</dbReference>
<evidence type="ECO:0000256" key="4">
    <source>
        <dbReference type="ARBA" id="ARBA00022692"/>
    </source>
</evidence>
<keyword evidence="6 7" id="KW-0472">Membrane</keyword>